<name>A0A9P1DZX3_CUSEU</name>
<evidence type="ECO:0008006" key="5">
    <source>
        <dbReference type="Google" id="ProtNLM"/>
    </source>
</evidence>
<evidence type="ECO:0000313" key="4">
    <source>
        <dbReference type="Proteomes" id="UP001152484"/>
    </source>
</evidence>
<gene>
    <name evidence="3" type="ORF">CEURO_LOCUS3401</name>
</gene>
<sequence>MFGIERRMGTYKGYVRNYARPDGSIAEAYVVDEAITFLSRYLTDIETRFTRPERNWDLSSEDYKMDVFNHKIRTLGAPKFGNLGLDGNVVQWYLLNNCGSELDDYIKEHKELICLTSSRAQEWDNFHKREFPAWFKKKMAILRVNGDPVASDDLYSLSQLPDDRYTIWQSCIVNGVRFRCKERDDKFKTQCSGVCTGDDNGDTIYYGVLLEILELDFILGRKVFMFRCKWYNTDPKGRTMVVNYKLTSVDTSSQWYTEDPFILATQARQVFYLDDKALGKNWMVVQKVNHRCIYDIPEHDANVDA</sequence>
<dbReference type="PANTHER" id="PTHR48258:SF6">
    <property type="entry name" value="LEUCINE-RICH REPEAT DOMAIN, L DOMAIN-CONTAINING PROTEIN"/>
    <property type="match status" value="1"/>
</dbReference>
<dbReference type="InterPro" id="IPR025452">
    <property type="entry name" value="DUF4218"/>
</dbReference>
<dbReference type="InterPro" id="IPR025312">
    <property type="entry name" value="DUF4216"/>
</dbReference>
<protein>
    <recommendedName>
        <fullName evidence="5">DUF4216 domain-containing protein</fullName>
    </recommendedName>
</protein>
<feature type="domain" description="DUF4218" evidence="2">
    <location>
        <begin position="1"/>
        <end position="55"/>
    </location>
</feature>
<dbReference type="EMBL" id="CAMAPE010000005">
    <property type="protein sequence ID" value="CAH9069831.1"/>
    <property type="molecule type" value="Genomic_DNA"/>
</dbReference>
<feature type="non-terminal residue" evidence="3">
    <location>
        <position position="305"/>
    </location>
</feature>
<reference evidence="3" key="1">
    <citation type="submission" date="2022-07" db="EMBL/GenBank/DDBJ databases">
        <authorList>
            <person name="Macas J."/>
            <person name="Novak P."/>
            <person name="Neumann P."/>
        </authorList>
    </citation>
    <scope>NUCLEOTIDE SEQUENCE</scope>
</reference>
<accession>A0A9P1DZX3</accession>
<organism evidence="3 4">
    <name type="scientific">Cuscuta europaea</name>
    <name type="common">European dodder</name>
    <dbReference type="NCBI Taxonomy" id="41803"/>
    <lineage>
        <taxon>Eukaryota</taxon>
        <taxon>Viridiplantae</taxon>
        <taxon>Streptophyta</taxon>
        <taxon>Embryophyta</taxon>
        <taxon>Tracheophyta</taxon>
        <taxon>Spermatophyta</taxon>
        <taxon>Magnoliopsida</taxon>
        <taxon>eudicotyledons</taxon>
        <taxon>Gunneridae</taxon>
        <taxon>Pentapetalae</taxon>
        <taxon>asterids</taxon>
        <taxon>lamiids</taxon>
        <taxon>Solanales</taxon>
        <taxon>Convolvulaceae</taxon>
        <taxon>Cuscuteae</taxon>
        <taxon>Cuscuta</taxon>
        <taxon>Cuscuta subgen. Cuscuta</taxon>
    </lineage>
</organism>
<keyword evidence="4" id="KW-1185">Reference proteome</keyword>
<evidence type="ECO:0000313" key="3">
    <source>
        <dbReference type="EMBL" id="CAH9069831.1"/>
    </source>
</evidence>
<evidence type="ECO:0000259" key="1">
    <source>
        <dbReference type="Pfam" id="PF13952"/>
    </source>
</evidence>
<dbReference type="PANTHER" id="PTHR48258">
    <property type="entry name" value="DUF4218 DOMAIN-CONTAINING PROTEIN-RELATED"/>
    <property type="match status" value="1"/>
</dbReference>
<comment type="caution">
    <text evidence="3">The sequence shown here is derived from an EMBL/GenBank/DDBJ whole genome shotgun (WGS) entry which is preliminary data.</text>
</comment>
<evidence type="ECO:0000259" key="2">
    <source>
        <dbReference type="Pfam" id="PF13960"/>
    </source>
</evidence>
<feature type="domain" description="DUF4216" evidence="1">
    <location>
        <begin position="214"/>
        <end position="285"/>
    </location>
</feature>
<proteinExistence type="predicted"/>
<dbReference type="Proteomes" id="UP001152484">
    <property type="component" value="Unassembled WGS sequence"/>
</dbReference>
<dbReference type="OrthoDB" id="1878503at2759"/>
<dbReference type="Pfam" id="PF13952">
    <property type="entry name" value="DUF4216"/>
    <property type="match status" value="1"/>
</dbReference>
<dbReference type="AlphaFoldDB" id="A0A9P1DZX3"/>
<dbReference type="Pfam" id="PF13960">
    <property type="entry name" value="DUF4218"/>
    <property type="match status" value="1"/>
</dbReference>